<dbReference type="AlphaFoldDB" id="A0AAE3ZU56"/>
<dbReference type="PANTHER" id="PTHR18964">
    <property type="entry name" value="ROK (REPRESSOR, ORF, KINASE) FAMILY"/>
    <property type="match status" value="1"/>
</dbReference>
<organism evidence="2 3">
    <name type="scientific">Catenuloplanes niger</name>
    <dbReference type="NCBI Taxonomy" id="587534"/>
    <lineage>
        <taxon>Bacteria</taxon>
        <taxon>Bacillati</taxon>
        <taxon>Actinomycetota</taxon>
        <taxon>Actinomycetes</taxon>
        <taxon>Micromonosporales</taxon>
        <taxon>Micromonosporaceae</taxon>
        <taxon>Catenuloplanes</taxon>
    </lineage>
</organism>
<reference evidence="2 3" key="1">
    <citation type="submission" date="2023-07" db="EMBL/GenBank/DDBJ databases">
        <title>Sequencing the genomes of 1000 actinobacteria strains.</title>
        <authorList>
            <person name="Klenk H.-P."/>
        </authorList>
    </citation>
    <scope>NUCLEOTIDE SEQUENCE [LARGE SCALE GENOMIC DNA]</scope>
    <source>
        <strain evidence="2 3">DSM 44711</strain>
    </source>
</reference>
<comment type="caution">
    <text evidence="2">The sequence shown here is derived from an EMBL/GenBank/DDBJ whole genome shotgun (WGS) entry which is preliminary data.</text>
</comment>
<dbReference type="EMBL" id="JAVDYC010000001">
    <property type="protein sequence ID" value="MDR7323910.1"/>
    <property type="molecule type" value="Genomic_DNA"/>
</dbReference>
<evidence type="ECO:0000256" key="1">
    <source>
        <dbReference type="ARBA" id="ARBA00006479"/>
    </source>
</evidence>
<keyword evidence="2" id="KW-0808">Transferase</keyword>
<comment type="similarity">
    <text evidence="1">Belongs to the ROK (NagC/XylR) family.</text>
</comment>
<dbReference type="InterPro" id="IPR043129">
    <property type="entry name" value="ATPase_NBD"/>
</dbReference>
<dbReference type="Pfam" id="PF00480">
    <property type="entry name" value="ROK"/>
    <property type="match status" value="1"/>
</dbReference>
<dbReference type="Proteomes" id="UP001183629">
    <property type="component" value="Unassembled WGS sequence"/>
</dbReference>
<dbReference type="EC" id="2.7.1.2" evidence="2"/>
<evidence type="ECO:0000313" key="3">
    <source>
        <dbReference type="Proteomes" id="UP001183629"/>
    </source>
</evidence>
<gene>
    <name evidence="2" type="ORF">J2S44_004160</name>
</gene>
<accession>A0AAE3ZU56</accession>
<dbReference type="PANTHER" id="PTHR18964:SF149">
    <property type="entry name" value="BIFUNCTIONAL UDP-N-ACETYLGLUCOSAMINE 2-EPIMERASE_N-ACETYLMANNOSAMINE KINASE"/>
    <property type="match status" value="1"/>
</dbReference>
<name>A0AAE3ZU56_9ACTN</name>
<dbReference type="GO" id="GO:0004340">
    <property type="term" value="F:glucokinase activity"/>
    <property type="evidence" value="ECO:0007669"/>
    <property type="project" value="UniProtKB-EC"/>
</dbReference>
<dbReference type="InterPro" id="IPR000600">
    <property type="entry name" value="ROK"/>
</dbReference>
<proteinExistence type="inferred from homology"/>
<sequence length="318" mass="31258">MSSANGPGPVVVAMDIGGTGMKCGVVAVDGPVLHTERHDTLASRGPAAVAAAICDVAAGLADRARGLGQVPVAAGVAIPGVVDEGRGVAVFAANLGFRDVPLRDLVAARLGIPAALGHDMRAAGLAEARLGAGHGSDDVIFVGIGTGIAAAHVRGGHTNSGAHGAAGELGHIVVRPGGPACACGQRGCLETIASAASVGRRYAALTGAEITAAEVVTRAVAGEDAAGEIWRETVDALADGLLTAQALLDTEVFVIGGGLGEAGEALLGPLREALAARVTFHRMPRLVKASLGDTAGLRGAALLGLDALAASDSSVENE</sequence>
<keyword evidence="3" id="KW-1185">Reference proteome</keyword>
<evidence type="ECO:0000313" key="2">
    <source>
        <dbReference type="EMBL" id="MDR7323910.1"/>
    </source>
</evidence>
<dbReference type="Gene3D" id="3.30.420.40">
    <property type="match status" value="2"/>
</dbReference>
<protein>
    <submittedName>
        <fullName evidence="2">Glucokinase</fullName>
        <ecNumber evidence="2">2.7.1.2</ecNumber>
    </submittedName>
</protein>
<dbReference type="SUPFAM" id="SSF53067">
    <property type="entry name" value="Actin-like ATPase domain"/>
    <property type="match status" value="1"/>
</dbReference>